<comment type="caution">
    <text evidence="2">The sequence shown here is derived from an EMBL/GenBank/DDBJ whole genome shotgun (WGS) entry which is preliminary data.</text>
</comment>
<evidence type="ECO:0000313" key="3">
    <source>
        <dbReference type="Proteomes" id="UP000719766"/>
    </source>
</evidence>
<protein>
    <submittedName>
        <fullName evidence="2">Uncharacterized protein</fullName>
    </submittedName>
</protein>
<name>A0A9P7ABX6_9AGAM</name>
<feature type="compositionally biased region" description="Basic and acidic residues" evidence="1">
    <location>
        <begin position="1"/>
        <end position="13"/>
    </location>
</feature>
<dbReference type="RefSeq" id="XP_041153655.1">
    <property type="nucleotide sequence ID" value="XM_041300829.1"/>
</dbReference>
<sequence length="416" mass="44679">MTNPNDRHVHFDIPMDDESGSQAPSSNAGDNPTMMYFGFDTLPVPSNTGSVAAPYQMDFGFTTPPTAPPVPQPVFNFGFNPGTDLSPTPPPAAPTAHALAGPPAQPYKLNFGFEDRQPTPPVPQPVFDFGFSTVKEASPTPQPATPAVLDFGWRASVAGDDPVVTPVAKPFNFGMDLDVNPQQSVTPPAILIENMSSPPMTMPAFDFGWTLSPTSTPAHPVHVGYDISNKPFPFNCQVPPAKVGDWQPMPVKAAAPVKAADPATALPVPAEVAVAYTPMALPNVGFPFPKRSSPSSSSDTPQPRPSLQRVITKAEKTAKNIIERLQGDEFDKLAQLMLGSIVNPGDDVRHPKPDKVLDSNRVIISAFCESRDKLTRIFKDLIHLHHMAAVQARVVPMVNSLSQQVQKAEGRSDSDD</sequence>
<feature type="compositionally biased region" description="Polar residues" evidence="1">
    <location>
        <begin position="20"/>
        <end position="30"/>
    </location>
</feature>
<evidence type="ECO:0000256" key="1">
    <source>
        <dbReference type="SAM" id="MobiDB-lite"/>
    </source>
</evidence>
<dbReference type="EMBL" id="JABBWE010000096">
    <property type="protein sequence ID" value="KAG1786193.1"/>
    <property type="molecule type" value="Genomic_DNA"/>
</dbReference>
<dbReference type="AlphaFoldDB" id="A0A9P7ABX6"/>
<keyword evidence="3" id="KW-1185">Reference proteome</keyword>
<dbReference type="OrthoDB" id="2659419at2759"/>
<proteinExistence type="predicted"/>
<feature type="compositionally biased region" description="Low complexity" evidence="1">
    <location>
        <begin position="287"/>
        <end position="301"/>
    </location>
</feature>
<reference evidence="2" key="1">
    <citation type="journal article" date="2020" name="New Phytol.">
        <title>Comparative genomics reveals dynamic genome evolution in host specialist ectomycorrhizal fungi.</title>
        <authorList>
            <person name="Lofgren L.A."/>
            <person name="Nguyen N.H."/>
            <person name="Vilgalys R."/>
            <person name="Ruytinx J."/>
            <person name="Liao H.L."/>
            <person name="Branco S."/>
            <person name="Kuo A."/>
            <person name="LaButti K."/>
            <person name="Lipzen A."/>
            <person name="Andreopoulos W."/>
            <person name="Pangilinan J."/>
            <person name="Riley R."/>
            <person name="Hundley H."/>
            <person name="Na H."/>
            <person name="Barry K."/>
            <person name="Grigoriev I.V."/>
            <person name="Stajich J.E."/>
            <person name="Kennedy P.G."/>
        </authorList>
    </citation>
    <scope>NUCLEOTIDE SEQUENCE</scope>
    <source>
        <strain evidence="2">S12</strain>
    </source>
</reference>
<dbReference type="Proteomes" id="UP000719766">
    <property type="component" value="Unassembled WGS sequence"/>
</dbReference>
<feature type="region of interest" description="Disordered" evidence="1">
    <location>
        <begin position="1"/>
        <end position="32"/>
    </location>
</feature>
<feature type="region of interest" description="Disordered" evidence="1">
    <location>
        <begin position="287"/>
        <end position="307"/>
    </location>
</feature>
<organism evidence="2 3">
    <name type="scientific">Suillus plorans</name>
    <dbReference type="NCBI Taxonomy" id="116603"/>
    <lineage>
        <taxon>Eukaryota</taxon>
        <taxon>Fungi</taxon>
        <taxon>Dikarya</taxon>
        <taxon>Basidiomycota</taxon>
        <taxon>Agaricomycotina</taxon>
        <taxon>Agaricomycetes</taxon>
        <taxon>Agaricomycetidae</taxon>
        <taxon>Boletales</taxon>
        <taxon>Suillineae</taxon>
        <taxon>Suillaceae</taxon>
        <taxon>Suillus</taxon>
    </lineage>
</organism>
<gene>
    <name evidence="2" type="ORF">HD556DRAFT_1313640</name>
</gene>
<evidence type="ECO:0000313" key="2">
    <source>
        <dbReference type="EMBL" id="KAG1786193.1"/>
    </source>
</evidence>
<accession>A0A9P7ABX6</accession>
<dbReference type="GeneID" id="64594593"/>